<dbReference type="RefSeq" id="WP_042535155.1">
    <property type="nucleotide sequence ID" value="NZ_JXTG01000007.1"/>
</dbReference>
<sequence length="108" mass="12870">MARRLTNQFKHRITIQQQTEEQSENGFLSQEWQDRHHLWAAIKTLRGREYYEAATTQNENTVRFVVRYTAEITPDMRIQYKGRTFEILSVINDDECNVTMTIVAKEVM</sequence>
<proteinExistence type="predicted"/>
<evidence type="ECO:0000313" key="1">
    <source>
        <dbReference type="EMBL" id="KIP21133.1"/>
    </source>
</evidence>
<dbReference type="EMBL" id="JXTG01000007">
    <property type="protein sequence ID" value="KIP21133.1"/>
    <property type="molecule type" value="Genomic_DNA"/>
</dbReference>
<dbReference type="InterPro" id="IPR008767">
    <property type="entry name" value="Phage_SPP1_head-tail_adaptor"/>
</dbReference>
<dbReference type="Gene3D" id="2.40.10.270">
    <property type="entry name" value="Bacteriophage SPP1 head-tail adaptor protein"/>
    <property type="match status" value="1"/>
</dbReference>
<reference evidence="1 2" key="1">
    <citation type="submission" date="2015-01" db="EMBL/GenBank/DDBJ databases">
        <title>Genome sequence of Anoxybacillus ayderensis strain AB04.</title>
        <authorList>
            <person name="Belduz A.O."/>
            <person name="Canakci S."/>
            <person name="Chan K.-G."/>
            <person name="Kahar U.M."/>
            <person name="Yaakob A.S."/>
            <person name="Chan C.S."/>
            <person name="Goh K.M."/>
        </authorList>
    </citation>
    <scope>NUCLEOTIDE SEQUENCE [LARGE SCALE GENOMIC DNA]</scope>
    <source>
        <strain evidence="1 2">AB04</strain>
    </source>
</reference>
<dbReference type="NCBIfam" id="TIGR01563">
    <property type="entry name" value="gp16_SPP1"/>
    <property type="match status" value="1"/>
</dbReference>
<dbReference type="Pfam" id="PF05521">
    <property type="entry name" value="Phage_HCP"/>
    <property type="match status" value="1"/>
</dbReference>
<protein>
    <submittedName>
        <fullName evidence="1">Bacteriophage head-tail adaptor</fullName>
    </submittedName>
</protein>
<name>A0A0D0HTA8_9BACL</name>
<dbReference type="Proteomes" id="UP000032047">
    <property type="component" value="Unassembled WGS sequence"/>
</dbReference>
<evidence type="ECO:0000313" key="2">
    <source>
        <dbReference type="Proteomes" id="UP000032047"/>
    </source>
</evidence>
<comment type="caution">
    <text evidence="1">The sequence shown here is derived from an EMBL/GenBank/DDBJ whole genome shotgun (WGS) entry which is preliminary data.</text>
</comment>
<keyword evidence="2" id="KW-1185">Reference proteome</keyword>
<dbReference type="InterPro" id="IPR038666">
    <property type="entry name" value="SSP1_head-tail_sf"/>
</dbReference>
<gene>
    <name evidence="1" type="ORF">JV16_01627</name>
</gene>
<dbReference type="PATRIC" id="fig|265546.4.peg.1621"/>
<accession>A0A0D0HTA8</accession>
<organism evidence="1 2">
    <name type="scientific">Anoxybacillus ayderensis</name>
    <dbReference type="NCBI Taxonomy" id="265546"/>
    <lineage>
        <taxon>Bacteria</taxon>
        <taxon>Bacillati</taxon>
        <taxon>Bacillota</taxon>
        <taxon>Bacilli</taxon>
        <taxon>Bacillales</taxon>
        <taxon>Anoxybacillaceae</taxon>
        <taxon>Anoxybacillus</taxon>
    </lineage>
</organism>
<dbReference type="AlphaFoldDB" id="A0A0D0HTA8"/>